<dbReference type="Gene3D" id="1.10.8.350">
    <property type="entry name" value="Bacterial muramidase"/>
    <property type="match status" value="1"/>
</dbReference>
<keyword evidence="5" id="KW-1185">Reference proteome</keyword>
<evidence type="ECO:0000313" key="5">
    <source>
        <dbReference type="Proteomes" id="UP000316801"/>
    </source>
</evidence>
<protein>
    <submittedName>
        <fullName evidence="4">Lytic murein transglycosylase</fullName>
    </submittedName>
</protein>
<organism evidence="4 5">
    <name type="scientific">Rhizobium straminoryzae</name>
    <dbReference type="NCBI Taxonomy" id="1387186"/>
    <lineage>
        <taxon>Bacteria</taxon>
        <taxon>Pseudomonadati</taxon>
        <taxon>Pseudomonadota</taxon>
        <taxon>Alphaproteobacteria</taxon>
        <taxon>Hyphomicrobiales</taxon>
        <taxon>Rhizobiaceae</taxon>
        <taxon>Rhizobium/Agrobacterium group</taxon>
        <taxon>Rhizobium</taxon>
    </lineage>
</organism>
<dbReference type="InterPro" id="IPR002477">
    <property type="entry name" value="Peptidoglycan-bd-like"/>
</dbReference>
<accession>A0A549TE78</accession>
<dbReference type="Pfam" id="PF01471">
    <property type="entry name" value="PG_binding_1"/>
    <property type="match status" value="1"/>
</dbReference>
<gene>
    <name evidence="4" type="ORF">FNA46_06220</name>
</gene>
<dbReference type="InterPro" id="IPR036366">
    <property type="entry name" value="PGBDSf"/>
</dbReference>
<reference evidence="4 5" key="1">
    <citation type="submission" date="2019-07" db="EMBL/GenBank/DDBJ databases">
        <title>Ln-dependent methylotrophs.</title>
        <authorList>
            <person name="Tani A."/>
        </authorList>
    </citation>
    <scope>NUCLEOTIDE SEQUENCE [LARGE SCALE GENOMIC DNA]</scope>
    <source>
        <strain evidence="4 5">SM12</strain>
    </source>
</reference>
<dbReference type="PANTHER" id="PTHR30163">
    <property type="entry name" value="MEMBRANE-BOUND LYTIC MUREIN TRANSGLYCOSYLASE B"/>
    <property type="match status" value="1"/>
</dbReference>
<dbReference type="InterPro" id="IPR023346">
    <property type="entry name" value="Lysozyme-like_dom_sf"/>
</dbReference>
<dbReference type="GO" id="GO:0008933">
    <property type="term" value="F:peptidoglycan lytic transglycosylase activity"/>
    <property type="evidence" value="ECO:0007669"/>
    <property type="project" value="TreeGrafter"/>
</dbReference>
<dbReference type="SUPFAM" id="SSF47090">
    <property type="entry name" value="PGBD-like"/>
    <property type="match status" value="1"/>
</dbReference>
<evidence type="ECO:0000259" key="2">
    <source>
        <dbReference type="Pfam" id="PF01471"/>
    </source>
</evidence>
<dbReference type="Gene3D" id="1.10.101.10">
    <property type="entry name" value="PGBD-like superfamily/PGBD"/>
    <property type="match status" value="1"/>
</dbReference>
<feature type="region of interest" description="Disordered" evidence="1">
    <location>
        <begin position="141"/>
        <end position="160"/>
    </location>
</feature>
<dbReference type="AlphaFoldDB" id="A0A549TE78"/>
<dbReference type="Gene3D" id="1.10.530.10">
    <property type="match status" value="1"/>
</dbReference>
<dbReference type="GO" id="GO:0009253">
    <property type="term" value="P:peptidoglycan catabolic process"/>
    <property type="evidence" value="ECO:0007669"/>
    <property type="project" value="TreeGrafter"/>
</dbReference>
<dbReference type="NCBIfam" id="TIGR02283">
    <property type="entry name" value="MltB_2"/>
    <property type="match status" value="1"/>
</dbReference>
<dbReference type="CDD" id="cd13399">
    <property type="entry name" value="Slt35-like"/>
    <property type="match status" value="1"/>
</dbReference>
<dbReference type="EMBL" id="VJMG01000013">
    <property type="protein sequence ID" value="TRL40486.1"/>
    <property type="molecule type" value="Genomic_DNA"/>
</dbReference>
<evidence type="ECO:0000256" key="1">
    <source>
        <dbReference type="SAM" id="MobiDB-lite"/>
    </source>
</evidence>
<name>A0A549TE78_9HYPH</name>
<dbReference type="Pfam" id="PF13406">
    <property type="entry name" value="SLT_2"/>
    <property type="match status" value="1"/>
</dbReference>
<feature type="domain" description="Transglycosylase SLT" evidence="3">
    <location>
        <begin position="104"/>
        <end position="408"/>
    </location>
</feature>
<dbReference type="Proteomes" id="UP000316801">
    <property type="component" value="Unassembled WGS sequence"/>
</dbReference>
<dbReference type="InterPro" id="IPR043426">
    <property type="entry name" value="MltB-like"/>
</dbReference>
<dbReference type="PANTHER" id="PTHR30163:SF8">
    <property type="entry name" value="LYTIC MUREIN TRANSGLYCOSYLASE"/>
    <property type="match status" value="1"/>
</dbReference>
<proteinExistence type="predicted"/>
<dbReference type="InterPro" id="IPR036365">
    <property type="entry name" value="PGBD-like_sf"/>
</dbReference>
<dbReference type="SUPFAM" id="SSF53955">
    <property type="entry name" value="Lysozyme-like"/>
    <property type="match status" value="1"/>
</dbReference>
<comment type="caution">
    <text evidence="4">The sequence shown here is derived from an EMBL/GenBank/DDBJ whole genome shotgun (WGS) entry which is preliminary data.</text>
</comment>
<feature type="domain" description="Peptidoglycan binding-like" evidence="2">
    <location>
        <begin position="429"/>
        <end position="480"/>
    </location>
</feature>
<sequence>MDRSTRFPLFLSGTTTGWVTKTPPQSPPTRGRGLTCRDLVALIGAWRGRRSSPPLWGRWPAGQRGIGWGTVSFSSKLLSAFALATLTTLPALAAPSRSEVEAQFRSWISRDLAPEARKAGVSQATIDSAFRGIRLNWSLPDLVPPGTTPPKEQDQSQAEFSSPGAYFSETRLQALAATGRMLAETHAATLRQVERTYGVPGAVVLAIWGRETGYGRAKLPYPAIEVLATKAFMSTRKAMFRAELIDALRILQHGDVAPGRMMGSWAGALGQPQFMPSSYARYAVDFDGDGRADIWDSVPDTLGSIAHYLALKGWQRGRDWGFEVSIPAAVSCAQEGPDLAKPIAAWAAMGIARTSGKPFPAHEARVEGMMLVPAGRHGPEFIVTPNFYVLKEYNNSDLYALFIGNLADRIAYGAGAFDGGWGPVGKMRRSDVLAMQTALQAKGYDVGKADGLAGFKTRRSLGDWQAKNGFSPTCFPDEGLKAKLR</sequence>
<evidence type="ECO:0000259" key="3">
    <source>
        <dbReference type="Pfam" id="PF13406"/>
    </source>
</evidence>
<dbReference type="InterPro" id="IPR031304">
    <property type="entry name" value="SLT_2"/>
</dbReference>
<dbReference type="InterPro" id="IPR011970">
    <property type="entry name" value="MltB_2"/>
</dbReference>
<evidence type="ECO:0000313" key="4">
    <source>
        <dbReference type="EMBL" id="TRL40486.1"/>
    </source>
</evidence>